<accession>A0A9D2IIT4</accession>
<dbReference type="InterPro" id="IPR036138">
    <property type="entry name" value="PBP_dimer_sf"/>
</dbReference>
<dbReference type="Gene3D" id="3.40.710.10">
    <property type="entry name" value="DD-peptidase/beta-lactamase superfamily"/>
    <property type="match status" value="1"/>
</dbReference>
<dbReference type="InterPro" id="IPR001460">
    <property type="entry name" value="PCN-bd_Tpept"/>
</dbReference>
<dbReference type="Pfam" id="PF00905">
    <property type="entry name" value="Transpeptidase"/>
    <property type="match status" value="1"/>
</dbReference>
<protein>
    <recommendedName>
        <fullName evidence="8">Penicillin-binding protein 2</fullName>
    </recommendedName>
</protein>
<dbReference type="AlphaFoldDB" id="A0A9D2IIT4"/>
<comment type="subcellular location">
    <subcellularLocation>
        <location evidence="1">Membrane</location>
    </subcellularLocation>
</comment>
<reference evidence="6" key="2">
    <citation type="submission" date="2021-04" db="EMBL/GenBank/DDBJ databases">
        <authorList>
            <person name="Gilroy R."/>
        </authorList>
    </citation>
    <scope>NUCLEOTIDE SEQUENCE</scope>
    <source>
        <strain evidence="6">CHK192-19661</strain>
    </source>
</reference>
<reference evidence="6" key="1">
    <citation type="journal article" date="2021" name="PeerJ">
        <title>Extensive microbial diversity within the chicken gut microbiome revealed by metagenomics and culture.</title>
        <authorList>
            <person name="Gilroy R."/>
            <person name="Ravi A."/>
            <person name="Getino M."/>
            <person name="Pursley I."/>
            <person name="Horton D.L."/>
            <person name="Alikhan N.F."/>
            <person name="Baker D."/>
            <person name="Gharbi K."/>
            <person name="Hall N."/>
            <person name="Watson M."/>
            <person name="Adriaenssens E.M."/>
            <person name="Foster-Nyarko E."/>
            <person name="Jarju S."/>
            <person name="Secka A."/>
            <person name="Antonio M."/>
            <person name="Oren A."/>
            <person name="Chaudhuri R.R."/>
            <person name="La Ragione R."/>
            <person name="Hildebrand F."/>
            <person name="Pallen M.J."/>
        </authorList>
    </citation>
    <scope>NUCLEOTIDE SEQUENCE</scope>
    <source>
        <strain evidence="6">CHK192-19661</strain>
    </source>
</reference>
<dbReference type="InterPro" id="IPR005311">
    <property type="entry name" value="PBP_dimer"/>
</dbReference>
<dbReference type="Proteomes" id="UP000824025">
    <property type="component" value="Unassembled WGS sequence"/>
</dbReference>
<proteinExistence type="inferred from homology"/>
<dbReference type="GO" id="GO:0071555">
    <property type="term" value="P:cell wall organization"/>
    <property type="evidence" value="ECO:0007669"/>
    <property type="project" value="TreeGrafter"/>
</dbReference>
<evidence type="ECO:0000256" key="2">
    <source>
        <dbReference type="ARBA" id="ARBA00007171"/>
    </source>
</evidence>
<evidence type="ECO:0000256" key="1">
    <source>
        <dbReference type="ARBA" id="ARBA00004370"/>
    </source>
</evidence>
<evidence type="ECO:0008006" key="8">
    <source>
        <dbReference type="Google" id="ProtNLM"/>
    </source>
</evidence>
<dbReference type="Pfam" id="PF03717">
    <property type="entry name" value="PBP_dimer"/>
    <property type="match status" value="1"/>
</dbReference>
<feature type="domain" description="Penicillin-binding protein dimerisation" evidence="5">
    <location>
        <begin position="32"/>
        <end position="177"/>
    </location>
</feature>
<dbReference type="Gene3D" id="3.90.1310.10">
    <property type="entry name" value="Penicillin-binding protein 2a (Domain 2)"/>
    <property type="match status" value="1"/>
</dbReference>
<evidence type="ECO:0000259" key="4">
    <source>
        <dbReference type="Pfam" id="PF00905"/>
    </source>
</evidence>
<evidence type="ECO:0000259" key="5">
    <source>
        <dbReference type="Pfam" id="PF03717"/>
    </source>
</evidence>
<comment type="similarity">
    <text evidence="2">Belongs to the transpeptidase family.</text>
</comment>
<gene>
    <name evidence="6" type="ORF">H9726_06505</name>
</gene>
<dbReference type="PANTHER" id="PTHR30627">
    <property type="entry name" value="PEPTIDOGLYCAN D,D-TRANSPEPTIDASE"/>
    <property type="match status" value="1"/>
</dbReference>
<evidence type="ECO:0000256" key="3">
    <source>
        <dbReference type="ARBA" id="ARBA00023136"/>
    </source>
</evidence>
<dbReference type="InterPro" id="IPR050515">
    <property type="entry name" value="Beta-lactam/transpept"/>
</dbReference>
<feature type="domain" description="Penicillin-binding protein transpeptidase" evidence="4">
    <location>
        <begin position="222"/>
        <end position="540"/>
    </location>
</feature>
<comment type="caution">
    <text evidence="6">The sequence shown here is derived from an EMBL/GenBank/DDBJ whole genome shotgun (WGS) entry which is preliminary data.</text>
</comment>
<dbReference type="EMBL" id="DXCF01000033">
    <property type="protein sequence ID" value="HIZ10121.1"/>
    <property type="molecule type" value="Genomic_DNA"/>
</dbReference>
<dbReference type="PANTHER" id="PTHR30627:SF1">
    <property type="entry name" value="PEPTIDOGLYCAN D,D-TRANSPEPTIDASE FTSI"/>
    <property type="match status" value="1"/>
</dbReference>
<sequence>MLIFARFFQVQIVDGESLRARALDQWTREIPVVAARGEIEDRNGILLAGNAASYTVFVRPNAAEDKQKTAGVLAELFGLDGGSLYEKLSGTRVSEITVARHVSKESAAALENYDLPGVYYARDNTRIYPHGASLSRVIGFTSVDNVGLTGLEKYYDEYLAGRDGEILCPADLVGKEVEGEAIYYPATDGMTVRLTVDYAIQAAAEAAAEKLYDQYSPESAQILVLDPDTFDVLAMAESPGYDLNNIPRDDAQLLNELSRNDLVSDIYEPGSTFKIVTAAANIEEYLRGNAAAFSPNHVFSSSRTRTVDGTTVKCWSDHANGKHSGQTLAEALCNSCNPCFTDVALALGTQTFYDYLELFGFGKVTGIDFSGEAQGMLLPEGAVRACDLARIGFGQTVAVTALQLACAGAAAVNGGYYYRPRLVSEIRTADGSIAAEIPVQLKNRTIGEEASRLLASMLENVVENGSGSRAYIEGYRVGGKTGTAQKFENGSLAVGKYVSSFLGFFPADDPQYLALVIVDEPQGAYYGSVVAAPAAKEVFEAIIEAKGISPFA</sequence>
<dbReference type="GO" id="GO:0008658">
    <property type="term" value="F:penicillin binding"/>
    <property type="evidence" value="ECO:0007669"/>
    <property type="project" value="InterPro"/>
</dbReference>
<evidence type="ECO:0000313" key="6">
    <source>
        <dbReference type="EMBL" id="HIZ10121.1"/>
    </source>
</evidence>
<dbReference type="SUPFAM" id="SSF56601">
    <property type="entry name" value="beta-lactamase/transpeptidase-like"/>
    <property type="match status" value="1"/>
</dbReference>
<organism evidence="6 7">
    <name type="scientific">Candidatus Borkfalkia avicola</name>
    <dbReference type="NCBI Taxonomy" id="2838503"/>
    <lineage>
        <taxon>Bacteria</taxon>
        <taxon>Bacillati</taxon>
        <taxon>Bacillota</taxon>
        <taxon>Clostridia</taxon>
        <taxon>Christensenellales</taxon>
        <taxon>Christensenellaceae</taxon>
        <taxon>Candidatus Borkfalkia</taxon>
    </lineage>
</organism>
<dbReference type="InterPro" id="IPR012338">
    <property type="entry name" value="Beta-lactam/transpept-like"/>
</dbReference>
<dbReference type="GO" id="GO:0005886">
    <property type="term" value="C:plasma membrane"/>
    <property type="evidence" value="ECO:0007669"/>
    <property type="project" value="TreeGrafter"/>
</dbReference>
<keyword evidence="3" id="KW-0472">Membrane</keyword>
<dbReference type="SUPFAM" id="SSF56519">
    <property type="entry name" value="Penicillin binding protein dimerisation domain"/>
    <property type="match status" value="1"/>
</dbReference>
<evidence type="ECO:0000313" key="7">
    <source>
        <dbReference type="Proteomes" id="UP000824025"/>
    </source>
</evidence>
<name>A0A9D2IIT4_9FIRM</name>